<dbReference type="OrthoDB" id="274185at2"/>
<protein>
    <recommendedName>
        <fullName evidence="3">SAF domain-containing protein</fullName>
    </recommendedName>
</protein>
<evidence type="ECO:0000313" key="1">
    <source>
        <dbReference type="EMBL" id="QDT53632.1"/>
    </source>
</evidence>
<accession>A0A517SBY4</accession>
<keyword evidence="2" id="KW-1185">Reference proteome</keyword>
<sequence length="240" mass="25802">MRGLTGLLIAAGLGLAGALCNWMYLESLATSEVRLGFIGVKPDVRLNVGDIFKADHFEPVEIPRSRVGNLQDAAPLWSAREAVIGLRANKPYAGGEIVLRQDLATPTQQDLASMLAEDEIARWVPIDPRAVIPEQINPGDLVSFETPQPIAVPASPMGETPSPAAREVIGPFRVLAVGARRERPNIQQARGRSSGPENTITIAVRMPDGKMEQRAVKLFDAVRAAGSQGVYVLLHSAKES</sequence>
<dbReference type="EMBL" id="CP036271">
    <property type="protein sequence ID" value="QDT53632.1"/>
    <property type="molecule type" value="Genomic_DNA"/>
</dbReference>
<dbReference type="InParanoid" id="A0A517SBY4"/>
<dbReference type="Proteomes" id="UP000315700">
    <property type="component" value="Chromosome"/>
</dbReference>
<evidence type="ECO:0000313" key="2">
    <source>
        <dbReference type="Proteomes" id="UP000315700"/>
    </source>
</evidence>
<gene>
    <name evidence="1" type="ORF">Pan44_16550</name>
</gene>
<dbReference type="RefSeq" id="WP_145028989.1">
    <property type="nucleotide sequence ID" value="NZ_CP036271.1"/>
</dbReference>
<name>A0A517SBY4_9PLAN</name>
<organism evidence="1 2">
    <name type="scientific">Caulifigura coniformis</name>
    <dbReference type="NCBI Taxonomy" id="2527983"/>
    <lineage>
        <taxon>Bacteria</taxon>
        <taxon>Pseudomonadati</taxon>
        <taxon>Planctomycetota</taxon>
        <taxon>Planctomycetia</taxon>
        <taxon>Planctomycetales</taxon>
        <taxon>Planctomycetaceae</taxon>
        <taxon>Caulifigura</taxon>
    </lineage>
</organism>
<evidence type="ECO:0008006" key="3">
    <source>
        <dbReference type="Google" id="ProtNLM"/>
    </source>
</evidence>
<dbReference type="AlphaFoldDB" id="A0A517SBY4"/>
<proteinExistence type="predicted"/>
<dbReference type="KEGG" id="ccos:Pan44_16550"/>
<reference evidence="1 2" key="1">
    <citation type="submission" date="2019-02" db="EMBL/GenBank/DDBJ databases">
        <title>Deep-cultivation of Planctomycetes and their phenomic and genomic characterization uncovers novel biology.</title>
        <authorList>
            <person name="Wiegand S."/>
            <person name="Jogler M."/>
            <person name="Boedeker C."/>
            <person name="Pinto D."/>
            <person name="Vollmers J."/>
            <person name="Rivas-Marin E."/>
            <person name="Kohn T."/>
            <person name="Peeters S.H."/>
            <person name="Heuer A."/>
            <person name="Rast P."/>
            <person name="Oberbeckmann S."/>
            <person name="Bunk B."/>
            <person name="Jeske O."/>
            <person name="Meyerdierks A."/>
            <person name="Storesund J.E."/>
            <person name="Kallscheuer N."/>
            <person name="Luecker S."/>
            <person name="Lage O.M."/>
            <person name="Pohl T."/>
            <person name="Merkel B.J."/>
            <person name="Hornburger P."/>
            <person name="Mueller R.-W."/>
            <person name="Bruemmer F."/>
            <person name="Labrenz M."/>
            <person name="Spormann A.M."/>
            <person name="Op den Camp H."/>
            <person name="Overmann J."/>
            <person name="Amann R."/>
            <person name="Jetten M.S.M."/>
            <person name="Mascher T."/>
            <person name="Medema M.H."/>
            <person name="Devos D.P."/>
            <person name="Kaster A.-K."/>
            <person name="Ovreas L."/>
            <person name="Rohde M."/>
            <person name="Galperin M.Y."/>
            <person name="Jogler C."/>
        </authorList>
    </citation>
    <scope>NUCLEOTIDE SEQUENCE [LARGE SCALE GENOMIC DNA]</scope>
    <source>
        <strain evidence="1 2">Pan44</strain>
    </source>
</reference>